<evidence type="ECO:0000256" key="3">
    <source>
        <dbReference type="SAM" id="Phobius"/>
    </source>
</evidence>
<dbReference type="Proteomes" id="UP000027982">
    <property type="component" value="Chromosome"/>
</dbReference>
<reference evidence="4 5" key="1">
    <citation type="journal article" date="2014" name="PLoS ONE">
        <title>The first complete genome sequence of the class fimbriimonadia in the phylum armatimonadetes.</title>
        <authorList>
            <person name="Hu Z.Y."/>
            <person name="Wang Y.Z."/>
            <person name="Im W.T."/>
            <person name="Wang S.Y."/>
            <person name="Zhao G.P."/>
            <person name="Zheng H.J."/>
            <person name="Quan Z.X."/>
        </authorList>
    </citation>
    <scope>NUCLEOTIDE SEQUENCE [LARGE SCALE GENOMIC DNA]</scope>
    <source>
        <strain evidence="4">Gsoil 348</strain>
    </source>
</reference>
<dbReference type="KEGG" id="fgi:OP10G_4201"/>
<dbReference type="Pfam" id="PF07963">
    <property type="entry name" value="N_methyl"/>
    <property type="match status" value="1"/>
</dbReference>
<dbReference type="Gene3D" id="2.10.70.20">
    <property type="entry name" value="gspk-gspi-gspj complex like domains"/>
    <property type="match status" value="1"/>
</dbReference>
<protein>
    <recommendedName>
        <fullName evidence="2">Type II secretion system protein J</fullName>
    </recommendedName>
</protein>
<dbReference type="OrthoDB" id="9812770at2"/>
<gene>
    <name evidence="4" type="ORF">OP10G_4201</name>
</gene>
<proteinExistence type="inferred from homology"/>
<dbReference type="HOGENOM" id="CLU_1193383_0_0_0"/>
<dbReference type="RefSeq" id="WP_025228535.1">
    <property type="nucleotide sequence ID" value="NZ_CP007139.1"/>
</dbReference>
<feature type="transmembrane region" description="Helical" evidence="3">
    <location>
        <begin position="7"/>
        <end position="29"/>
    </location>
</feature>
<evidence type="ECO:0000313" key="5">
    <source>
        <dbReference type="Proteomes" id="UP000027982"/>
    </source>
</evidence>
<dbReference type="PROSITE" id="PS00409">
    <property type="entry name" value="PROKAR_NTER_METHYL"/>
    <property type="match status" value="1"/>
</dbReference>
<name>A0A068NYX2_FIMGI</name>
<dbReference type="EMBL" id="CP007139">
    <property type="protein sequence ID" value="AIE87569.1"/>
    <property type="molecule type" value="Genomic_DNA"/>
</dbReference>
<dbReference type="Pfam" id="PF11612">
    <property type="entry name" value="T2SSJ"/>
    <property type="match status" value="1"/>
</dbReference>
<organism evidence="4 5">
    <name type="scientific">Fimbriimonas ginsengisoli Gsoil 348</name>
    <dbReference type="NCBI Taxonomy" id="661478"/>
    <lineage>
        <taxon>Bacteria</taxon>
        <taxon>Bacillati</taxon>
        <taxon>Armatimonadota</taxon>
        <taxon>Fimbriimonadia</taxon>
        <taxon>Fimbriimonadales</taxon>
        <taxon>Fimbriimonadaceae</taxon>
        <taxon>Fimbriimonas</taxon>
    </lineage>
</organism>
<evidence type="ECO:0000256" key="1">
    <source>
        <dbReference type="ARBA" id="ARBA00011084"/>
    </source>
</evidence>
<evidence type="ECO:0000313" key="4">
    <source>
        <dbReference type="EMBL" id="AIE87569.1"/>
    </source>
</evidence>
<dbReference type="InterPro" id="IPR045584">
    <property type="entry name" value="Pilin-like"/>
</dbReference>
<dbReference type="NCBIfam" id="TIGR02532">
    <property type="entry name" value="IV_pilin_GFxxxE"/>
    <property type="match status" value="1"/>
</dbReference>
<dbReference type="AlphaFoldDB" id="A0A068NYX2"/>
<dbReference type="GO" id="GO:0015628">
    <property type="term" value="P:protein secretion by the type II secretion system"/>
    <property type="evidence" value="ECO:0007669"/>
    <property type="project" value="InterPro"/>
</dbReference>
<dbReference type="STRING" id="661478.OP10G_4201"/>
<dbReference type="GO" id="GO:0015627">
    <property type="term" value="C:type II protein secretion system complex"/>
    <property type="evidence" value="ECO:0007669"/>
    <property type="project" value="InterPro"/>
</dbReference>
<keyword evidence="3" id="KW-1133">Transmembrane helix</keyword>
<keyword evidence="5" id="KW-1185">Reference proteome</keyword>
<keyword evidence="3" id="KW-0812">Transmembrane</keyword>
<comment type="similarity">
    <text evidence="1">Belongs to the GSP J family.</text>
</comment>
<keyword evidence="3" id="KW-0472">Membrane</keyword>
<evidence type="ECO:0000256" key="2">
    <source>
        <dbReference type="ARBA" id="ARBA00021539"/>
    </source>
</evidence>
<accession>A0A068NYX2</accession>
<dbReference type="InterPro" id="IPR010055">
    <property type="entry name" value="T2SS_protein-GspJ"/>
</dbReference>
<dbReference type="SUPFAM" id="SSF54523">
    <property type="entry name" value="Pili subunits"/>
    <property type="match status" value="2"/>
</dbReference>
<sequence>MRRGLTLVELLITVFIVSILMVGVSRAYVSTIDYDSKMRVGREESQKAIAFEERVTDLIRHANLSSDANQTASFFIGSVGNGQDMQTVAGSGNADTLIFTAAGLRVDAGLLDSTDDFETQNQKVGPQGGIGEISLSTIAIGDASGKSGVFLRQQRPADGDPTQGGYESLVQPNVDTLKFEFFDGTDWLTTWDTRTMTTKRLPAAVRVTYRLSDENKDRILVVQVPASDVTTLNPVQQETAG</sequence>
<dbReference type="InterPro" id="IPR012902">
    <property type="entry name" value="N_methyl_site"/>
</dbReference>